<dbReference type="CDD" id="cd02037">
    <property type="entry name" value="Mrp_NBP35"/>
    <property type="match status" value="1"/>
</dbReference>
<dbReference type="Gene3D" id="3.40.50.300">
    <property type="entry name" value="P-loop containing nucleotide triphosphate hydrolases"/>
    <property type="match status" value="1"/>
</dbReference>
<dbReference type="HAMAP" id="MF_02040">
    <property type="entry name" value="Mrp_NBP35"/>
    <property type="match status" value="1"/>
</dbReference>
<dbReference type="InterPro" id="IPR033756">
    <property type="entry name" value="YlxH/NBP35"/>
</dbReference>
<sequence>MSNCSTCPSNSSCSKDKETCMVQINPNNRIKKVIAVMSGKGGVGKSTVSVLLAKKLNELGYSVGIMDADVTGPSIPRLLNIREKARGTEEYILPVETEDGIKVMSVNLLMEDENQPVLWRGPVISGVITQFWTDVLWEDLDYLIIDMPPGTSDVALTVMQSIPINGVVMVSIPQDLVTMIVMKAINMARKLNIDILGVIQNMSYINCPDCGKKIRLFNSEKAEEEYREMGVDILGELPMTQSLNNYNDLTQDRIEFDKIFTPIVLDIMKKLN</sequence>
<evidence type="ECO:0000256" key="1">
    <source>
        <dbReference type="ARBA" id="ARBA00022723"/>
    </source>
</evidence>
<comment type="function">
    <text evidence="6">Binds and transfers iron-sulfur (Fe-S) clusters to target apoproteins. Can hydrolyze ATP.</text>
</comment>
<dbReference type="Proteomes" id="UP000184423">
    <property type="component" value="Unassembled WGS sequence"/>
</dbReference>
<name>A0A1M4XU44_9CLOT</name>
<protein>
    <recommendedName>
        <fullName evidence="6">Iron-sulfur cluster carrier protein</fullName>
    </recommendedName>
</protein>
<dbReference type="FunFam" id="3.40.50.300:FF:001119">
    <property type="entry name" value="Iron-sulfur cluster carrier protein"/>
    <property type="match status" value="1"/>
</dbReference>
<dbReference type="InterPro" id="IPR000808">
    <property type="entry name" value="Mrp-like_CS"/>
</dbReference>
<dbReference type="GO" id="GO:0016887">
    <property type="term" value="F:ATP hydrolysis activity"/>
    <property type="evidence" value="ECO:0007669"/>
    <property type="project" value="UniProtKB-UniRule"/>
</dbReference>
<reference evidence="8" key="1">
    <citation type="submission" date="2016-11" db="EMBL/GenBank/DDBJ databases">
        <authorList>
            <person name="Varghese N."/>
            <person name="Submissions S."/>
        </authorList>
    </citation>
    <scope>NUCLEOTIDE SEQUENCE [LARGE SCALE GENOMIC DNA]</scope>
    <source>
        <strain evidence="8">DSM 10124</strain>
    </source>
</reference>
<dbReference type="EMBL" id="FQVG01000026">
    <property type="protein sequence ID" value="SHE96793.1"/>
    <property type="molecule type" value="Genomic_DNA"/>
</dbReference>
<dbReference type="SUPFAM" id="SSF52540">
    <property type="entry name" value="P-loop containing nucleoside triphosphate hydrolases"/>
    <property type="match status" value="1"/>
</dbReference>
<dbReference type="InterPro" id="IPR027417">
    <property type="entry name" value="P-loop_NTPase"/>
</dbReference>
<dbReference type="GO" id="GO:0005524">
    <property type="term" value="F:ATP binding"/>
    <property type="evidence" value="ECO:0007669"/>
    <property type="project" value="UniProtKB-UniRule"/>
</dbReference>
<dbReference type="PROSITE" id="PS01215">
    <property type="entry name" value="MRP"/>
    <property type="match status" value="1"/>
</dbReference>
<gene>
    <name evidence="7" type="ORF">SAMN02746091_01494</name>
</gene>
<evidence type="ECO:0000256" key="4">
    <source>
        <dbReference type="ARBA" id="ARBA00023004"/>
    </source>
</evidence>
<evidence type="ECO:0000256" key="3">
    <source>
        <dbReference type="ARBA" id="ARBA00022840"/>
    </source>
</evidence>
<keyword evidence="3 6" id="KW-0067">ATP-binding</keyword>
<keyword evidence="5 6" id="KW-0411">Iron-sulfur</keyword>
<keyword evidence="4 6" id="KW-0408">Iron</keyword>
<accession>A0A1M4XU44</accession>
<evidence type="ECO:0000256" key="6">
    <source>
        <dbReference type="HAMAP-Rule" id="MF_02040"/>
    </source>
</evidence>
<proteinExistence type="inferred from homology"/>
<evidence type="ECO:0000256" key="5">
    <source>
        <dbReference type="ARBA" id="ARBA00023014"/>
    </source>
</evidence>
<evidence type="ECO:0000313" key="7">
    <source>
        <dbReference type="EMBL" id="SHE96793.1"/>
    </source>
</evidence>
<keyword evidence="2 6" id="KW-0547">Nucleotide-binding</keyword>
<dbReference type="GO" id="GO:0140663">
    <property type="term" value="F:ATP-dependent FeS chaperone activity"/>
    <property type="evidence" value="ECO:0007669"/>
    <property type="project" value="InterPro"/>
</dbReference>
<dbReference type="PANTHER" id="PTHR42961:SF2">
    <property type="entry name" value="IRON-SULFUR PROTEIN NUBPL"/>
    <property type="match status" value="1"/>
</dbReference>
<evidence type="ECO:0000256" key="2">
    <source>
        <dbReference type="ARBA" id="ARBA00022741"/>
    </source>
</evidence>
<dbReference type="Pfam" id="PF10609">
    <property type="entry name" value="ParA"/>
    <property type="match status" value="1"/>
</dbReference>
<dbReference type="GO" id="GO:0046872">
    <property type="term" value="F:metal ion binding"/>
    <property type="evidence" value="ECO:0007669"/>
    <property type="project" value="UniProtKB-KW"/>
</dbReference>
<keyword evidence="8" id="KW-1185">Reference proteome</keyword>
<keyword evidence="6" id="KW-0378">Hydrolase</keyword>
<comment type="subunit">
    <text evidence="6">Homodimer.</text>
</comment>
<dbReference type="AlphaFoldDB" id="A0A1M4XU44"/>
<dbReference type="InterPro" id="IPR044304">
    <property type="entry name" value="NUBPL-like"/>
</dbReference>
<dbReference type="GO" id="GO:0016226">
    <property type="term" value="P:iron-sulfur cluster assembly"/>
    <property type="evidence" value="ECO:0007669"/>
    <property type="project" value="InterPro"/>
</dbReference>
<organism evidence="7 8">
    <name type="scientific">Caloramator proteoclasticus DSM 10124</name>
    <dbReference type="NCBI Taxonomy" id="1121262"/>
    <lineage>
        <taxon>Bacteria</taxon>
        <taxon>Bacillati</taxon>
        <taxon>Bacillota</taxon>
        <taxon>Clostridia</taxon>
        <taxon>Eubacteriales</taxon>
        <taxon>Clostridiaceae</taxon>
        <taxon>Caloramator</taxon>
    </lineage>
</organism>
<dbReference type="GO" id="GO:0051539">
    <property type="term" value="F:4 iron, 4 sulfur cluster binding"/>
    <property type="evidence" value="ECO:0007669"/>
    <property type="project" value="TreeGrafter"/>
</dbReference>
<comment type="similarity">
    <text evidence="6">Belongs to the Mrp/NBP35 ATP-binding proteins family.</text>
</comment>
<dbReference type="PANTHER" id="PTHR42961">
    <property type="entry name" value="IRON-SULFUR PROTEIN NUBPL"/>
    <property type="match status" value="1"/>
</dbReference>
<keyword evidence="1 6" id="KW-0479">Metal-binding</keyword>
<feature type="binding site" evidence="6">
    <location>
        <begin position="39"/>
        <end position="46"/>
    </location>
    <ligand>
        <name>ATP</name>
        <dbReference type="ChEBI" id="CHEBI:30616"/>
    </ligand>
</feature>
<evidence type="ECO:0000313" key="8">
    <source>
        <dbReference type="Proteomes" id="UP000184423"/>
    </source>
</evidence>
<dbReference type="InterPro" id="IPR019591">
    <property type="entry name" value="Mrp/NBP35_ATP-bd"/>
</dbReference>
<dbReference type="RefSeq" id="WP_027308474.1">
    <property type="nucleotide sequence ID" value="NZ_FQVG01000026.1"/>
</dbReference>